<protein>
    <submittedName>
        <fullName evidence="2">Uncharacterized protein</fullName>
    </submittedName>
</protein>
<evidence type="ECO:0000313" key="2">
    <source>
        <dbReference type="EMBL" id="RDD81212.1"/>
    </source>
</evidence>
<dbReference type="Proteomes" id="UP000253782">
    <property type="component" value="Unassembled WGS sequence"/>
</dbReference>
<accession>A0A369UKB9</accession>
<evidence type="ECO:0000256" key="1">
    <source>
        <dbReference type="SAM" id="MobiDB-lite"/>
    </source>
</evidence>
<comment type="caution">
    <text evidence="2">The sequence shown here is derived from an EMBL/GenBank/DDBJ whole genome shotgun (WGS) entry which is preliminary data.</text>
</comment>
<feature type="compositionally biased region" description="Polar residues" evidence="1">
    <location>
        <begin position="21"/>
        <end position="31"/>
    </location>
</feature>
<dbReference type="EMBL" id="QQAH01000011">
    <property type="protein sequence ID" value="RDD81212.1"/>
    <property type="molecule type" value="Genomic_DNA"/>
</dbReference>
<evidence type="ECO:0000313" key="3">
    <source>
        <dbReference type="Proteomes" id="UP000253782"/>
    </source>
</evidence>
<sequence>MQGDRQDRSAAATDSYAAASHQLSQRTYATS</sequence>
<feature type="region of interest" description="Disordered" evidence="1">
    <location>
        <begin position="1"/>
        <end position="31"/>
    </location>
</feature>
<organism evidence="2 3">
    <name type="scientific">Dyella tabacisoli</name>
    <dbReference type="NCBI Taxonomy" id="2282381"/>
    <lineage>
        <taxon>Bacteria</taxon>
        <taxon>Pseudomonadati</taxon>
        <taxon>Pseudomonadota</taxon>
        <taxon>Gammaproteobacteria</taxon>
        <taxon>Lysobacterales</taxon>
        <taxon>Rhodanobacteraceae</taxon>
        <taxon>Dyella</taxon>
    </lineage>
</organism>
<dbReference type="AlphaFoldDB" id="A0A369UKB9"/>
<gene>
    <name evidence="2" type="ORF">DVJ77_12880</name>
</gene>
<name>A0A369UKB9_9GAMM</name>
<proteinExistence type="predicted"/>
<feature type="compositionally biased region" description="Low complexity" evidence="1">
    <location>
        <begin position="9"/>
        <end position="20"/>
    </location>
</feature>
<keyword evidence="3" id="KW-1185">Reference proteome</keyword>
<reference evidence="2 3" key="1">
    <citation type="submission" date="2018-07" db="EMBL/GenBank/DDBJ databases">
        <title>Dyella tabacisoli L4-6T, whole genome shotgun sequence.</title>
        <authorList>
            <person name="Zhou X.-K."/>
            <person name="Li W.-J."/>
            <person name="Duan Y.-Q."/>
        </authorList>
    </citation>
    <scope>NUCLEOTIDE SEQUENCE [LARGE SCALE GENOMIC DNA]</scope>
    <source>
        <strain evidence="2 3">L4-6</strain>
    </source>
</reference>